<proteinExistence type="predicted"/>
<reference evidence="2 3" key="1">
    <citation type="submission" date="2015-01" db="EMBL/GenBank/DDBJ databases">
        <title>Comparative genomics of non-oral Prevotella species.</title>
        <authorList>
            <person name="Accetto T."/>
            <person name="Nograsek B."/>
            <person name="Avgustin G."/>
        </authorList>
    </citation>
    <scope>NUCLEOTIDE SEQUENCE [LARGE SCALE GENOMIC DNA]</scope>
    <source>
        <strain evidence="2 3">P5-119</strain>
    </source>
</reference>
<keyword evidence="1" id="KW-1133">Transmembrane helix</keyword>
<dbReference type="EMBL" id="JXQK01000088">
    <property type="protein sequence ID" value="KIP60087.1"/>
    <property type="molecule type" value="Genomic_DNA"/>
</dbReference>
<sequence>MEKNFDFKTVGKRMPYVMPEGFLTDMENRVMESLEAKTASRGKCRIYNLFRSMVAAAAVATLFIVCHSALQPRNMNVYSDLDQAFDNLSYDDQQFMIDAYDNDVFLSDTYNSNL</sequence>
<keyword evidence="1" id="KW-0472">Membrane</keyword>
<accession>A0A0D0HA87</accession>
<name>A0A0D0HA87_9BACT</name>
<evidence type="ECO:0000313" key="2">
    <source>
        <dbReference type="EMBL" id="KIP60087.1"/>
    </source>
</evidence>
<evidence type="ECO:0000256" key="1">
    <source>
        <dbReference type="SAM" id="Phobius"/>
    </source>
</evidence>
<comment type="caution">
    <text evidence="2">The sequence shown here is derived from an EMBL/GenBank/DDBJ whole genome shotgun (WGS) entry which is preliminary data.</text>
</comment>
<gene>
    <name evidence="2" type="ORF">ST44_12155</name>
</gene>
<dbReference type="STRING" id="1602171.ST44_12155"/>
<feature type="transmembrane region" description="Helical" evidence="1">
    <location>
        <begin position="49"/>
        <end position="70"/>
    </location>
</feature>
<keyword evidence="1" id="KW-0812">Transmembrane</keyword>
<dbReference type="AlphaFoldDB" id="A0A0D0HA87"/>
<organism evidence="2 3">
    <name type="scientific">Prevotella pectinovora</name>
    <dbReference type="NCBI Taxonomy" id="1602169"/>
    <lineage>
        <taxon>Bacteria</taxon>
        <taxon>Pseudomonadati</taxon>
        <taxon>Bacteroidota</taxon>
        <taxon>Bacteroidia</taxon>
        <taxon>Bacteroidales</taxon>
        <taxon>Prevotellaceae</taxon>
        <taxon>Prevotella</taxon>
    </lineage>
</organism>
<dbReference type="RefSeq" id="WP_042520154.1">
    <property type="nucleotide sequence ID" value="NZ_JAXESS010000068.1"/>
</dbReference>
<evidence type="ECO:0000313" key="3">
    <source>
        <dbReference type="Proteomes" id="UP000032046"/>
    </source>
</evidence>
<protein>
    <submittedName>
        <fullName evidence="2">Uncharacterized protein</fullName>
    </submittedName>
</protein>
<keyword evidence="3" id="KW-1185">Reference proteome</keyword>
<dbReference type="Proteomes" id="UP000032046">
    <property type="component" value="Unassembled WGS sequence"/>
</dbReference>